<sequence>MHKWLCTVKTCYASIVTDAHKTSIVNNIGEHTHESNSEVKIERQILRENCKRQAADGSSTQPIKIIRKELMDSLQNMKDDNCCMLLEENFVHVSTVKSLVCITNKENLQFMMNCSELFADGTFQYALKHFYQLYTIHCYKNGFYAPVVYFFLPNKTKETYQNMWLFLVDLCMKLTLKKLEVTQFRLDFEIGAHEAIRDIFPDAKLMRCRFHLGQAWWRKIQQEQVLRIAYMNESDQLGTWLKSFFALAYLPFTEIEDGFLELMATCPNEKYGHIFSDYVLKTYIEPECPFPPEMWAQEPNTNPRTTGGPESFHKTYDGQFYSAHPPIHVLIQILTETQMQTRSIIQSVNNGRVKKMAKKDLNRIQNTIKDYDEYKIHKNVIHYLKVIGYRCQGFQI</sequence>
<evidence type="ECO:0000259" key="1">
    <source>
        <dbReference type="Pfam" id="PF10551"/>
    </source>
</evidence>
<evidence type="ECO:0000313" key="3">
    <source>
        <dbReference type="Proteomes" id="UP000007819"/>
    </source>
</evidence>
<dbReference type="OrthoDB" id="6618765at2759"/>
<evidence type="ECO:0000313" key="2">
    <source>
        <dbReference type="EnsemblMetazoa" id="XP_029345326.1"/>
    </source>
</evidence>
<reference evidence="3" key="1">
    <citation type="submission" date="2010-06" db="EMBL/GenBank/DDBJ databases">
        <authorList>
            <person name="Jiang H."/>
            <person name="Abraham K."/>
            <person name="Ali S."/>
            <person name="Alsbrooks S.L."/>
            <person name="Anim B.N."/>
            <person name="Anosike U.S."/>
            <person name="Attaway T."/>
            <person name="Bandaranaike D.P."/>
            <person name="Battles P.K."/>
            <person name="Bell S.N."/>
            <person name="Bell A.V."/>
            <person name="Beltran B."/>
            <person name="Bickham C."/>
            <person name="Bustamante Y."/>
            <person name="Caleb T."/>
            <person name="Canada A."/>
            <person name="Cardenas V."/>
            <person name="Carter K."/>
            <person name="Chacko J."/>
            <person name="Chandrabose M.N."/>
            <person name="Chavez D."/>
            <person name="Chavez A."/>
            <person name="Chen L."/>
            <person name="Chu H.-S."/>
            <person name="Claassen K.J."/>
            <person name="Cockrell R."/>
            <person name="Collins M."/>
            <person name="Cooper J.A."/>
            <person name="Cree A."/>
            <person name="Curry S.M."/>
            <person name="Da Y."/>
            <person name="Dao M.D."/>
            <person name="Das B."/>
            <person name="Davila M.-L."/>
            <person name="Davy-Carroll L."/>
            <person name="Denson S."/>
            <person name="Dinh H."/>
            <person name="Ebong V.E."/>
            <person name="Edwards J.R."/>
            <person name="Egan A."/>
            <person name="El-Daye J."/>
            <person name="Escobedo L."/>
            <person name="Fernandez S."/>
            <person name="Fernando P.R."/>
            <person name="Flagg N."/>
            <person name="Forbes L.D."/>
            <person name="Fowler R.G."/>
            <person name="Fu Q."/>
            <person name="Gabisi R.A."/>
            <person name="Ganer J."/>
            <person name="Garbino Pronczuk A."/>
            <person name="Garcia R.M."/>
            <person name="Garner T."/>
            <person name="Garrett T.E."/>
            <person name="Gonzalez D.A."/>
            <person name="Hamid H."/>
            <person name="Hawkins E.S."/>
            <person name="Hirani K."/>
            <person name="Hogues M.E."/>
            <person name="Hollins B."/>
            <person name="Hsiao C.-H."/>
            <person name="Jabil R."/>
            <person name="James M.L."/>
            <person name="Jhangiani S.N."/>
            <person name="Johnson B."/>
            <person name="Johnson Q."/>
            <person name="Joshi V."/>
            <person name="Kalu J.B."/>
            <person name="Kam C."/>
            <person name="Kashfia A."/>
            <person name="Keebler J."/>
            <person name="Kisamo H."/>
            <person name="Kovar C.L."/>
            <person name="Lago L.A."/>
            <person name="Lai C.-Y."/>
            <person name="Laidlaw J."/>
            <person name="Lara F."/>
            <person name="Le T.-K."/>
            <person name="Lee S.L."/>
            <person name="Legall F.H."/>
            <person name="Lemon S.J."/>
            <person name="Lewis L.R."/>
            <person name="Li B."/>
            <person name="Liu Y."/>
            <person name="Liu Y.-S."/>
            <person name="Lopez J."/>
            <person name="Lozado R.J."/>
            <person name="Lu J."/>
            <person name="Madu R.C."/>
            <person name="Maheshwari M."/>
            <person name="Maheshwari R."/>
            <person name="Malloy K."/>
            <person name="Martinez E."/>
            <person name="Mathew T."/>
            <person name="Mercado I.C."/>
            <person name="Mercado C."/>
            <person name="Meyer B."/>
            <person name="Montgomery K."/>
            <person name="Morgan M.B."/>
            <person name="Munidasa M."/>
            <person name="Nazareth L.V."/>
            <person name="Nelson J."/>
            <person name="Ng B.M."/>
            <person name="Nguyen N.B."/>
            <person name="Nguyen P.Q."/>
            <person name="Nguyen T."/>
            <person name="Obregon M."/>
            <person name="Okwuonu G.O."/>
            <person name="Onwere C.G."/>
            <person name="Orozco G."/>
            <person name="Parra A."/>
            <person name="Patel S."/>
            <person name="Patil S."/>
            <person name="Perez A."/>
            <person name="Perez Y."/>
            <person name="Pham C."/>
            <person name="Primus E.L."/>
            <person name="Pu L.-L."/>
            <person name="Puazo M."/>
            <person name="Qin X."/>
            <person name="Quiroz J.B."/>
            <person name="Reese J."/>
            <person name="Richards S."/>
            <person name="Rives C.M."/>
            <person name="Robberts R."/>
            <person name="Ruiz S.J."/>
            <person name="Ruiz M.J."/>
            <person name="Santibanez J."/>
            <person name="Schneider B.W."/>
            <person name="Sisson I."/>
            <person name="Smith M."/>
            <person name="Sodergren E."/>
            <person name="Song X.-Z."/>
            <person name="Song B.B."/>
            <person name="Summersgill H."/>
            <person name="Thelus R."/>
            <person name="Thornton R.D."/>
            <person name="Trejos Z.Y."/>
            <person name="Usmani K."/>
            <person name="Vattathil S."/>
            <person name="Villasana D."/>
            <person name="Walker D.L."/>
            <person name="Wang S."/>
            <person name="Wang K."/>
            <person name="White C.S."/>
            <person name="Williams A.C."/>
            <person name="Williamson J."/>
            <person name="Wilson K."/>
            <person name="Woghiren I.O."/>
            <person name="Woodworth J.R."/>
            <person name="Worley K.C."/>
            <person name="Wright R.A."/>
            <person name="Wu W."/>
            <person name="Young L."/>
            <person name="Zhang L."/>
            <person name="Zhang J."/>
            <person name="Zhu Y."/>
            <person name="Muzny D.M."/>
            <person name="Weinstock G."/>
            <person name="Gibbs R.A."/>
        </authorList>
    </citation>
    <scope>NUCLEOTIDE SEQUENCE [LARGE SCALE GENOMIC DNA]</scope>
    <source>
        <strain evidence="3">LSR1</strain>
    </source>
</reference>
<reference evidence="2" key="2">
    <citation type="submission" date="2022-06" db="UniProtKB">
        <authorList>
            <consortium name="EnsemblMetazoa"/>
        </authorList>
    </citation>
    <scope>IDENTIFICATION</scope>
</reference>
<feature type="domain" description="MULE transposase" evidence="1">
    <location>
        <begin position="119"/>
        <end position="212"/>
    </location>
</feature>
<dbReference type="InterPro" id="IPR018289">
    <property type="entry name" value="MULE_transposase_dom"/>
</dbReference>
<dbReference type="AlphaFoldDB" id="A0A8R2JSJ2"/>
<dbReference type="PANTHER" id="PTHR47160:SF10">
    <property type="entry name" value="MULE TRANSPOSASE DOMAIN-CONTAINING PROTEIN"/>
    <property type="match status" value="1"/>
</dbReference>
<dbReference type="Pfam" id="PF10551">
    <property type="entry name" value="MULE"/>
    <property type="match status" value="1"/>
</dbReference>
<name>A0A8R2JSJ2_ACYPI</name>
<dbReference type="PANTHER" id="PTHR47160">
    <property type="entry name" value="PUTATIVE-RELATED"/>
    <property type="match status" value="1"/>
</dbReference>
<dbReference type="Proteomes" id="UP000007819">
    <property type="component" value="Chromosome A2"/>
</dbReference>
<keyword evidence="3" id="KW-1185">Reference proteome</keyword>
<organism evidence="2 3">
    <name type="scientific">Acyrthosiphon pisum</name>
    <name type="common">Pea aphid</name>
    <dbReference type="NCBI Taxonomy" id="7029"/>
    <lineage>
        <taxon>Eukaryota</taxon>
        <taxon>Metazoa</taxon>
        <taxon>Ecdysozoa</taxon>
        <taxon>Arthropoda</taxon>
        <taxon>Hexapoda</taxon>
        <taxon>Insecta</taxon>
        <taxon>Pterygota</taxon>
        <taxon>Neoptera</taxon>
        <taxon>Paraneoptera</taxon>
        <taxon>Hemiptera</taxon>
        <taxon>Sternorrhyncha</taxon>
        <taxon>Aphidomorpha</taxon>
        <taxon>Aphidoidea</taxon>
        <taxon>Aphididae</taxon>
        <taxon>Macrosiphini</taxon>
        <taxon>Acyrthosiphon</taxon>
    </lineage>
</organism>
<dbReference type="RefSeq" id="XP_029345326.1">
    <property type="nucleotide sequence ID" value="XM_029489466.1"/>
</dbReference>
<proteinExistence type="predicted"/>
<accession>A0A8R2JSJ2</accession>
<dbReference type="EnsemblMetazoa" id="XM_029489466.1">
    <property type="protein sequence ID" value="XP_029345326.1"/>
    <property type="gene ID" value="LOC100568833"/>
</dbReference>
<protein>
    <recommendedName>
        <fullName evidence="1">MULE transposase domain-containing protein</fullName>
    </recommendedName>
</protein>
<dbReference type="GeneID" id="100568833"/>